<reference evidence="2" key="1">
    <citation type="journal article" date="2009" name="Genome Res.">
        <title>Comparative genomic analyses of the human fungal pathogens Coccidioides and their relatives.</title>
        <authorList>
            <person name="Sharpton T.J."/>
            <person name="Stajich J.E."/>
            <person name="Rounsley S.D."/>
            <person name="Gardner M.J."/>
            <person name="Wortman J.R."/>
            <person name="Jordar V.S."/>
            <person name="Maiti R."/>
            <person name="Kodira C.D."/>
            <person name="Neafsey D.E."/>
            <person name="Zeng Q."/>
            <person name="Hung C.-Y."/>
            <person name="McMahan C."/>
            <person name="Muszewska A."/>
            <person name="Grynberg M."/>
            <person name="Mandel M.A."/>
            <person name="Kellner E.M."/>
            <person name="Barker B.M."/>
            <person name="Galgiani J.N."/>
            <person name="Orbach M.J."/>
            <person name="Kirkland T.N."/>
            <person name="Cole G.T."/>
            <person name="Henn M.R."/>
            <person name="Birren B.W."/>
            <person name="Taylor J.W."/>
        </authorList>
    </citation>
    <scope>NUCLEOTIDE SEQUENCE [LARGE SCALE GENOMIC DNA]</scope>
    <source>
        <strain evidence="2">UAMH 1704</strain>
    </source>
</reference>
<gene>
    <name evidence="1" type="ORF">UREG_01810</name>
</gene>
<dbReference type="RefSeq" id="XP_002542294.1">
    <property type="nucleotide sequence ID" value="XM_002542248.1"/>
</dbReference>
<organism evidence="1 2">
    <name type="scientific">Uncinocarpus reesii (strain UAMH 1704)</name>
    <dbReference type="NCBI Taxonomy" id="336963"/>
    <lineage>
        <taxon>Eukaryota</taxon>
        <taxon>Fungi</taxon>
        <taxon>Dikarya</taxon>
        <taxon>Ascomycota</taxon>
        <taxon>Pezizomycotina</taxon>
        <taxon>Eurotiomycetes</taxon>
        <taxon>Eurotiomycetidae</taxon>
        <taxon>Onygenales</taxon>
        <taxon>Onygenaceae</taxon>
        <taxon>Uncinocarpus</taxon>
    </lineage>
</organism>
<dbReference type="Proteomes" id="UP000002058">
    <property type="component" value="Unassembled WGS sequence"/>
</dbReference>
<protein>
    <submittedName>
        <fullName evidence="1">Uncharacterized protein</fullName>
    </submittedName>
</protein>
<dbReference type="HOGENOM" id="CLU_1205550_0_0_1"/>
<dbReference type="EMBL" id="CH476615">
    <property type="protein sequence ID" value="EEP76961.1"/>
    <property type="molecule type" value="Genomic_DNA"/>
</dbReference>
<dbReference type="KEGG" id="ure:UREG_01810"/>
<dbReference type="GeneID" id="8443863"/>
<keyword evidence="2" id="KW-1185">Reference proteome</keyword>
<evidence type="ECO:0000313" key="1">
    <source>
        <dbReference type="EMBL" id="EEP76961.1"/>
    </source>
</evidence>
<proteinExistence type="predicted"/>
<sequence>MVSSSISQMTPGEPIDIHFGGCLSCKIISSPGFLAGPLGDLPANRITKIFQYPVQVSAMVKDHLEVFREVFGCALPWVLCDGCLNFESHDHKCCRGALSPINVGSHLKRAAQTASLPPCTQGPPDFSQPCHIGWADASVYDGPAMYNPPRNGREHVDSGYKYVPLHLNLRSRKPESKFPPNRVSGWLVSSGRSLWPTTTTSTTNLCWSGQMTWHDHHCKADWQASNCKGA</sequence>
<dbReference type="AlphaFoldDB" id="C4JJK3"/>
<evidence type="ECO:0000313" key="2">
    <source>
        <dbReference type="Proteomes" id="UP000002058"/>
    </source>
</evidence>
<dbReference type="InParanoid" id="C4JJK3"/>
<accession>C4JJK3</accession>
<dbReference type="VEuPathDB" id="FungiDB:UREG_01810"/>
<name>C4JJK3_UNCRE</name>